<dbReference type="GO" id="GO:0004368">
    <property type="term" value="F:glycerol-3-phosphate dehydrogenase (quinone) activity"/>
    <property type="evidence" value="ECO:0007669"/>
    <property type="project" value="InterPro"/>
</dbReference>
<keyword evidence="5" id="KW-0274">FAD</keyword>
<keyword evidence="10" id="KW-1185">Reference proteome</keyword>
<dbReference type="EMBL" id="BJVC01000002">
    <property type="protein sequence ID" value="GEL01763.1"/>
    <property type="molecule type" value="Genomic_DNA"/>
</dbReference>
<sequence length="545" mass="59162">MARARNAPVTLNRRDAFAALGSETFDILIVGGGVTGAYCAFDAALRGYRVALVEKDDFASGTSSKSSKMVHGGLRYIEQGNLGLVAHALLERQRFRRNARHLVQRLPFLFPVSASGGVFDPRLARAFDGLLWTYDLAGGWREGILHKRIDPAAVLAHCPTLKPETLRGGLLYYDGRVDDARLTLCLIRSAAALGAVVLNRARVAELSRYRSGRVDGAIVRTDEGREIRVRARSVVMATGIWLRDWKGTCDDTPALQVRPAKGVHVAVPWMKIRNDCTLTIPMRGTKRRASITRWGDVSYIGTSDTDYTGDLDDIRCNRDEMLALLEGASDSLNVTLSADDVVGTIAGCRPLVASGHEGNTVDVSRDHTVHTGRDGVVTIVGGKMTTSRHMAEQTIDAVGRILGRRRPCHTRHSYLLGAAGYDPQATLATGGMAAHLAERYGMEACFVSDLMAADAGLSAPLVEGLPYTRAEAVFALRHEMAMSVDDILSRRTRARFMARDASAKAAEAVGEIVARERALAPEVIRAQVADYRADIAREKAALQEG</sequence>
<dbReference type="Gene3D" id="3.50.50.60">
    <property type="entry name" value="FAD/NAD(P)-binding domain"/>
    <property type="match status" value="1"/>
</dbReference>
<feature type="domain" description="Alpha-glycerophosphate oxidase C-terminal" evidence="8">
    <location>
        <begin position="408"/>
        <end position="516"/>
    </location>
</feature>
<dbReference type="Gene3D" id="1.10.8.870">
    <property type="entry name" value="Alpha-glycerophosphate oxidase, cap domain"/>
    <property type="match status" value="1"/>
</dbReference>
<dbReference type="Proteomes" id="UP000321405">
    <property type="component" value="Unassembled WGS sequence"/>
</dbReference>
<comment type="caution">
    <text evidence="9">The sequence shown here is derived from an EMBL/GenBank/DDBJ whole genome shotgun (WGS) entry which is preliminary data.</text>
</comment>
<evidence type="ECO:0000256" key="6">
    <source>
        <dbReference type="ARBA" id="ARBA00023002"/>
    </source>
</evidence>
<dbReference type="InterPro" id="IPR038299">
    <property type="entry name" value="DAO_C_sf"/>
</dbReference>
<accession>A0A511BPH5</accession>
<reference evidence="9 10" key="1">
    <citation type="submission" date="2019-07" db="EMBL/GenBank/DDBJ databases">
        <title>Whole genome shotgun sequence of Swaminathania salitolerans NBRC 104436.</title>
        <authorList>
            <person name="Hosoyama A."/>
            <person name="Uohara A."/>
            <person name="Ohji S."/>
            <person name="Ichikawa N."/>
        </authorList>
    </citation>
    <scope>NUCLEOTIDE SEQUENCE [LARGE SCALE GENOMIC DNA]</scope>
    <source>
        <strain evidence="9 10">NBRC 104436</strain>
    </source>
</reference>
<evidence type="ECO:0000313" key="10">
    <source>
        <dbReference type="Proteomes" id="UP000321405"/>
    </source>
</evidence>
<dbReference type="AlphaFoldDB" id="A0A511BPH5"/>
<dbReference type="PRINTS" id="PR01001">
    <property type="entry name" value="FADG3PDH"/>
</dbReference>
<keyword evidence="3" id="KW-0285">Flavoprotein</keyword>
<proteinExistence type="inferred from homology"/>
<evidence type="ECO:0000256" key="3">
    <source>
        <dbReference type="ARBA" id="ARBA00022630"/>
    </source>
</evidence>
<keyword evidence="6" id="KW-0560">Oxidoreductase</keyword>
<comment type="similarity">
    <text evidence="2">Belongs to the FAD-dependent glycerol-3-phosphate dehydrogenase family.</text>
</comment>
<evidence type="ECO:0000259" key="8">
    <source>
        <dbReference type="Pfam" id="PF16901"/>
    </source>
</evidence>
<dbReference type="GO" id="GO:0006071">
    <property type="term" value="P:glycerol metabolic process"/>
    <property type="evidence" value="ECO:0007669"/>
    <property type="project" value="UniProtKB-KW"/>
</dbReference>
<dbReference type="InterPro" id="IPR006076">
    <property type="entry name" value="FAD-dep_OxRdtase"/>
</dbReference>
<dbReference type="InterPro" id="IPR000447">
    <property type="entry name" value="G3P_DH_FAD-dep"/>
</dbReference>
<comment type="cofactor">
    <cofactor evidence="1">
        <name>FAD</name>
        <dbReference type="ChEBI" id="CHEBI:57692"/>
    </cofactor>
</comment>
<dbReference type="Gene3D" id="3.30.9.10">
    <property type="entry name" value="D-Amino Acid Oxidase, subunit A, domain 2"/>
    <property type="match status" value="1"/>
</dbReference>
<gene>
    <name evidence="9" type="ORF">SSA02_09260</name>
</gene>
<dbReference type="InterPro" id="IPR036188">
    <property type="entry name" value="FAD/NAD-bd_sf"/>
</dbReference>
<dbReference type="PANTHER" id="PTHR11985">
    <property type="entry name" value="GLYCEROL-3-PHOSPHATE DEHYDROGENASE"/>
    <property type="match status" value="1"/>
</dbReference>
<evidence type="ECO:0000256" key="5">
    <source>
        <dbReference type="ARBA" id="ARBA00022827"/>
    </source>
</evidence>
<evidence type="ECO:0000256" key="1">
    <source>
        <dbReference type="ARBA" id="ARBA00001974"/>
    </source>
</evidence>
<dbReference type="Pfam" id="PF01266">
    <property type="entry name" value="DAO"/>
    <property type="match status" value="1"/>
</dbReference>
<dbReference type="PANTHER" id="PTHR11985:SF35">
    <property type="entry name" value="ANAEROBIC GLYCEROL-3-PHOSPHATE DEHYDROGENASE SUBUNIT A"/>
    <property type="match status" value="1"/>
</dbReference>
<evidence type="ECO:0000259" key="7">
    <source>
        <dbReference type="Pfam" id="PF01266"/>
    </source>
</evidence>
<keyword evidence="4" id="KW-0319">Glycerol metabolism</keyword>
<dbReference type="InterPro" id="IPR031656">
    <property type="entry name" value="DAO_C"/>
</dbReference>
<dbReference type="SUPFAM" id="SSF51905">
    <property type="entry name" value="FAD/NAD(P)-binding domain"/>
    <property type="match status" value="1"/>
</dbReference>
<dbReference type="GO" id="GO:0046168">
    <property type="term" value="P:glycerol-3-phosphate catabolic process"/>
    <property type="evidence" value="ECO:0007669"/>
    <property type="project" value="TreeGrafter"/>
</dbReference>
<dbReference type="Pfam" id="PF16901">
    <property type="entry name" value="DAO_C"/>
    <property type="match status" value="1"/>
</dbReference>
<name>A0A511BPH5_9PROT</name>
<organism evidence="9 10">
    <name type="scientific">Swaminathania salitolerans</name>
    <dbReference type="NCBI Taxonomy" id="182838"/>
    <lineage>
        <taxon>Bacteria</taxon>
        <taxon>Pseudomonadati</taxon>
        <taxon>Pseudomonadota</taxon>
        <taxon>Alphaproteobacteria</taxon>
        <taxon>Acetobacterales</taxon>
        <taxon>Acetobacteraceae</taxon>
        <taxon>Swaminathania</taxon>
    </lineage>
</organism>
<evidence type="ECO:0000256" key="2">
    <source>
        <dbReference type="ARBA" id="ARBA00007330"/>
    </source>
</evidence>
<feature type="domain" description="FAD dependent oxidoreductase" evidence="7">
    <location>
        <begin position="26"/>
        <end position="387"/>
    </location>
</feature>
<evidence type="ECO:0000256" key="4">
    <source>
        <dbReference type="ARBA" id="ARBA00022798"/>
    </source>
</evidence>
<protein>
    <submittedName>
        <fullName evidence="9">Glycerol-3-phosphate dehydrogenase</fullName>
    </submittedName>
</protein>
<evidence type="ECO:0000313" key="9">
    <source>
        <dbReference type="EMBL" id="GEL01763.1"/>
    </source>
</evidence>
<dbReference type="SUPFAM" id="SSF54373">
    <property type="entry name" value="FAD-linked reductases, C-terminal domain"/>
    <property type="match status" value="1"/>
</dbReference>